<feature type="coiled-coil region" evidence="1">
    <location>
        <begin position="26"/>
        <end position="53"/>
    </location>
</feature>
<accession>A0AAE9FKY6</accession>
<proteinExistence type="predicted"/>
<keyword evidence="3" id="KW-1185">Reference proteome</keyword>
<dbReference type="Proteomes" id="UP000829563">
    <property type="component" value="Segment"/>
</dbReference>
<name>A0AAE9FKY6_9CAUD</name>
<protein>
    <submittedName>
        <fullName evidence="2">Uncharacterized protein</fullName>
    </submittedName>
</protein>
<organism evidence="2 3">
    <name type="scientific">Enterococcus phage phiSHEF13</name>
    <dbReference type="NCBI Taxonomy" id="2918648"/>
    <lineage>
        <taxon>Viruses</taxon>
        <taxon>Duplodnaviria</taxon>
        <taxon>Heunggongvirae</taxon>
        <taxon>Uroviricota</taxon>
        <taxon>Caudoviricetes</taxon>
        <taxon>Herelleviridae</taxon>
        <taxon>Brockvirinae</taxon>
        <taxon>Schiekvirus</taxon>
        <taxon>Schiekvirus Shef13</taxon>
    </lineage>
</organism>
<evidence type="ECO:0000313" key="2">
    <source>
        <dbReference type="EMBL" id="UMO76786.1"/>
    </source>
</evidence>
<sequence>MIIGQGQGQNPRNATIQGMRGIVTLASLSEQEKKRLHQKLKEAEREIQLYNTEPRNRAERRAKGKT</sequence>
<dbReference type="EMBL" id="OL799258">
    <property type="protein sequence ID" value="UMO76786.1"/>
    <property type="molecule type" value="Genomic_DNA"/>
</dbReference>
<reference evidence="2 3" key="1">
    <citation type="submission" date="2021-12" db="EMBL/GenBank/DDBJ databases">
        <authorList>
            <person name="Alrafaie A.M."/>
            <person name="Stafford G.P."/>
        </authorList>
    </citation>
    <scope>NUCLEOTIDE SEQUENCE [LARGE SCALE GENOMIC DNA]</scope>
</reference>
<keyword evidence="1" id="KW-0175">Coiled coil</keyword>
<evidence type="ECO:0000313" key="3">
    <source>
        <dbReference type="Proteomes" id="UP000829563"/>
    </source>
</evidence>
<evidence type="ECO:0000256" key="1">
    <source>
        <dbReference type="SAM" id="Coils"/>
    </source>
</evidence>